<keyword evidence="2" id="KW-0145">Chemotaxis</keyword>
<dbReference type="PANTHER" id="PTHR44591:SF3">
    <property type="entry name" value="RESPONSE REGULATORY DOMAIN-CONTAINING PROTEIN"/>
    <property type="match status" value="1"/>
</dbReference>
<organism evidence="7 8">
    <name type="scientific">Halarcobacter ebronensis</name>
    <dbReference type="NCBI Taxonomy" id="1462615"/>
    <lineage>
        <taxon>Bacteria</taxon>
        <taxon>Pseudomonadati</taxon>
        <taxon>Campylobacterota</taxon>
        <taxon>Epsilonproteobacteria</taxon>
        <taxon>Campylobacterales</taxon>
        <taxon>Arcobacteraceae</taxon>
        <taxon>Halarcobacter</taxon>
    </lineage>
</organism>
<dbReference type="SMART" id="SM00448">
    <property type="entry name" value="REC"/>
    <property type="match status" value="1"/>
</dbReference>
<dbReference type="PANTHER" id="PTHR44591">
    <property type="entry name" value="STRESS RESPONSE REGULATOR PROTEIN 1"/>
    <property type="match status" value="1"/>
</dbReference>
<dbReference type="EMBL" id="PDKJ01000015">
    <property type="protein sequence ID" value="RXJ66429.1"/>
    <property type="molecule type" value="Genomic_DNA"/>
</dbReference>
<comment type="caution">
    <text evidence="7">The sequence shown here is derived from an EMBL/GenBank/DDBJ whole genome shotgun (WGS) entry which is preliminary data.</text>
</comment>
<evidence type="ECO:0000256" key="3">
    <source>
        <dbReference type="ARBA" id="ARBA00022553"/>
    </source>
</evidence>
<feature type="modified residue" description="4-aspartylphosphate" evidence="5">
    <location>
        <position position="56"/>
    </location>
</feature>
<evidence type="ECO:0000256" key="5">
    <source>
        <dbReference type="PROSITE-ProRule" id="PRU00169"/>
    </source>
</evidence>
<dbReference type="SUPFAM" id="SSF52172">
    <property type="entry name" value="CheY-like"/>
    <property type="match status" value="1"/>
</dbReference>
<dbReference type="Pfam" id="PF00072">
    <property type="entry name" value="Response_reg"/>
    <property type="match status" value="1"/>
</dbReference>
<dbReference type="GO" id="GO:0006935">
    <property type="term" value="P:chemotaxis"/>
    <property type="evidence" value="ECO:0007669"/>
    <property type="project" value="UniProtKB-KW"/>
</dbReference>
<dbReference type="InterPro" id="IPR050595">
    <property type="entry name" value="Bact_response_regulator"/>
</dbReference>
<dbReference type="GO" id="GO:0000160">
    <property type="term" value="P:phosphorelay signal transduction system"/>
    <property type="evidence" value="ECO:0007669"/>
    <property type="project" value="InterPro"/>
</dbReference>
<name>A0A4Q0YBH4_9BACT</name>
<evidence type="ECO:0000259" key="6">
    <source>
        <dbReference type="PROSITE" id="PS50110"/>
    </source>
</evidence>
<feature type="domain" description="Response regulatory" evidence="6">
    <location>
        <begin position="5"/>
        <end position="126"/>
    </location>
</feature>
<evidence type="ECO:0000256" key="1">
    <source>
        <dbReference type="ARBA" id="ARBA00001946"/>
    </source>
</evidence>
<sequence>MEKINLLIVDDIADNIYSLRYLLEEKFDDINILEADNVKDALIIIMKNEVDLILSDIQMPEIDGFQFVEYLQGIEDTRHIPVILITGIYNNEIYQKKAYNSSSTVVDFITKPIDTEILCSKLNVFIKLFKERKKDKKEIAQKDKLLRSRDKIKTMLSNLDGLHDEIKEQILQTSEIKGLLLDEAELIDLDKLN</sequence>
<evidence type="ECO:0000313" key="7">
    <source>
        <dbReference type="EMBL" id="RXJ66429.1"/>
    </source>
</evidence>
<evidence type="ECO:0000256" key="2">
    <source>
        <dbReference type="ARBA" id="ARBA00022500"/>
    </source>
</evidence>
<keyword evidence="3 5" id="KW-0597">Phosphoprotein</keyword>
<dbReference type="Proteomes" id="UP000290172">
    <property type="component" value="Unassembled WGS sequence"/>
</dbReference>
<dbReference type="InterPro" id="IPR011006">
    <property type="entry name" value="CheY-like_superfamily"/>
</dbReference>
<evidence type="ECO:0000256" key="4">
    <source>
        <dbReference type="ARBA" id="ARBA00022779"/>
    </source>
</evidence>
<dbReference type="GO" id="GO:0097588">
    <property type="term" value="P:archaeal or bacterial-type flagellum-dependent cell motility"/>
    <property type="evidence" value="ECO:0007669"/>
    <property type="project" value="UniProtKB-KW"/>
</dbReference>
<reference evidence="7 8" key="1">
    <citation type="submission" date="2017-10" db="EMBL/GenBank/DDBJ databases">
        <title>Genomics of the genus Arcobacter.</title>
        <authorList>
            <person name="Perez-Cataluna A."/>
            <person name="Figueras M.J."/>
        </authorList>
    </citation>
    <scope>NUCLEOTIDE SEQUENCE [LARGE SCALE GENOMIC DNA]</scope>
    <source>
        <strain evidence="7 8">CECT 8993</strain>
    </source>
</reference>
<gene>
    <name evidence="7" type="ORF">CRV08_13205</name>
</gene>
<keyword evidence="4" id="KW-0283">Flagellar rotation</keyword>
<comment type="cofactor">
    <cofactor evidence="1">
        <name>Mg(2+)</name>
        <dbReference type="ChEBI" id="CHEBI:18420"/>
    </cofactor>
</comment>
<dbReference type="PROSITE" id="PS50110">
    <property type="entry name" value="RESPONSE_REGULATORY"/>
    <property type="match status" value="1"/>
</dbReference>
<accession>A0A4Q0YBH4</accession>
<evidence type="ECO:0000313" key="8">
    <source>
        <dbReference type="Proteomes" id="UP000290172"/>
    </source>
</evidence>
<dbReference type="AlphaFoldDB" id="A0A4Q0YBH4"/>
<dbReference type="Gene3D" id="3.40.50.2300">
    <property type="match status" value="1"/>
</dbReference>
<proteinExistence type="predicted"/>
<dbReference type="InterPro" id="IPR001789">
    <property type="entry name" value="Sig_transdc_resp-reg_receiver"/>
</dbReference>
<dbReference type="RefSeq" id="WP_128982887.1">
    <property type="nucleotide sequence ID" value="NZ_PDKJ01000015.1"/>
</dbReference>
<protein>
    <recommendedName>
        <fullName evidence="6">Response regulatory domain-containing protein</fullName>
    </recommendedName>
</protein>